<accession>A0AAV4MRT5</accession>
<evidence type="ECO:0000313" key="2">
    <source>
        <dbReference type="Proteomes" id="UP001054837"/>
    </source>
</evidence>
<organism evidence="1 2">
    <name type="scientific">Caerostris darwini</name>
    <dbReference type="NCBI Taxonomy" id="1538125"/>
    <lineage>
        <taxon>Eukaryota</taxon>
        <taxon>Metazoa</taxon>
        <taxon>Ecdysozoa</taxon>
        <taxon>Arthropoda</taxon>
        <taxon>Chelicerata</taxon>
        <taxon>Arachnida</taxon>
        <taxon>Araneae</taxon>
        <taxon>Araneomorphae</taxon>
        <taxon>Entelegynae</taxon>
        <taxon>Araneoidea</taxon>
        <taxon>Araneidae</taxon>
        <taxon>Caerostris</taxon>
    </lineage>
</organism>
<reference evidence="1 2" key="1">
    <citation type="submission" date="2021-06" db="EMBL/GenBank/DDBJ databases">
        <title>Caerostris darwini draft genome.</title>
        <authorList>
            <person name="Kono N."/>
            <person name="Arakawa K."/>
        </authorList>
    </citation>
    <scope>NUCLEOTIDE SEQUENCE [LARGE SCALE GENOMIC DNA]</scope>
</reference>
<dbReference type="EMBL" id="BPLQ01000804">
    <property type="protein sequence ID" value="GIX75151.1"/>
    <property type="molecule type" value="Genomic_DNA"/>
</dbReference>
<dbReference type="Proteomes" id="UP001054837">
    <property type="component" value="Unassembled WGS sequence"/>
</dbReference>
<evidence type="ECO:0000313" key="1">
    <source>
        <dbReference type="EMBL" id="GIX75151.1"/>
    </source>
</evidence>
<keyword evidence="2" id="KW-1185">Reference proteome</keyword>
<proteinExistence type="predicted"/>
<protein>
    <submittedName>
        <fullName evidence="1">Uncharacterized protein</fullName>
    </submittedName>
</protein>
<sequence length="103" mass="11853">MNITLGNLLLEEGNLFFHLAIWKLRLYTICTVPSVPSVTLAEHLECHVTRTSPASAVVEKRKRISLTLPKSLRLSDNRWRKTLSSKESKIFNDSRHSRRKRGP</sequence>
<dbReference type="AlphaFoldDB" id="A0AAV4MRT5"/>
<gene>
    <name evidence="1" type="ORF">CDAR_75131</name>
</gene>
<comment type="caution">
    <text evidence="1">The sequence shown here is derived from an EMBL/GenBank/DDBJ whole genome shotgun (WGS) entry which is preliminary data.</text>
</comment>
<name>A0AAV4MRT5_9ARAC</name>